<accession>A0A6A4VYP7</accession>
<dbReference type="OrthoDB" id="7458733at2759"/>
<sequence>MACQVRVSGRRGVLLIDSGYHVPRTVCVMADRLPPHTGELPMDCLSGQLTHGYELSPNYKFAICSINRTTAAGTTSTDRTCIFIGGHFENPYAFAEYRKHLPHAALAGAPLAGGPAAERPELLTEPQLEALQAAGRQLRLSPDQWQQLLQRSVDALSDRKFIDRVLQVNERILYELGTDDPPSGWQRPDV</sequence>
<protein>
    <submittedName>
        <fullName evidence="1">Uncharacterized protein</fullName>
    </submittedName>
</protein>
<organism evidence="1 2">
    <name type="scientific">Amphibalanus amphitrite</name>
    <name type="common">Striped barnacle</name>
    <name type="synonym">Balanus amphitrite</name>
    <dbReference type="NCBI Taxonomy" id="1232801"/>
    <lineage>
        <taxon>Eukaryota</taxon>
        <taxon>Metazoa</taxon>
        <taxon>Ecdysozoa</taxon>
        <taxon>Arthropoda</taxon>
        <taxon>Crustacea</taxon>
        <taxon>Multicrustacea</taxon>
        <taxon>Cirripedia</taxon>
        <taxon>Thoracica</taxon>
        <taxon>Thoracicalcarea</taxon>
        <taxon>Balanomorpha</taxon>
        <taxon>Balanoidea</taxon>
        <taxon>Balanidae</taxon>
        <taxon>Amphibalaninae</taxon>
        <taxon>Amphibalanus</taxon>
    </lineage>
</organism>
<dbReference type="EMBL" id="VIIS01001544">
    <property type="protein sequence ID" value="KAF0296704.1"/>
    <property type="molecule type" value="Genomic_DNA"/>
</dbReference>
<name>A0A6A4VYP7_AMPAM</name>
<reference evidence="1 2" key="1">
    <citation type="submission" date="2019-07" db="EMBL/GenBank/DDBJ databases">
        <title>Draft genome assembly of a fouling barnacle, Amphibalanus amphitrite (Darwin, 1854): The first reference genome for Thecostraca.</title>
        <authorList>
            <person name="Kim W."/>
        </authorList>
    </citation>
    <scope>NUCLEOTIDE SEQUENCE [LARGE SCALE GENOMIC DNA]</scope>
    <source>
        <strain evidence="1">SNU_AA5</strain>
        <tissue evidence="1">Soma without cirri and trophi</tissue>
    </source>
</reference>
<dbReference type="Proteomes" id="UP000440578">
    <property type="component" value="Unassembled WGS sequence"/>
</dbReference>
<proteinExistence type="predicted"/>
<gene>
    <name evidence="1" type="ORF">FJT64_005872</name>
</gene>
<evidence type="ECO:0000313" key="2">
    <source>
        <dbReference type="Proteomes" id="UP000440578"/>
    </source>
</evidence>
<keyword evidence="2" id="KW-1185">Reference proteome</keyword>
<evidence type="ECO:0000313" key="1">
    <source>
        <dbReference type="EMBL" id="KAF0296704.1"/>
    </source>
</evidence>
<comment type="caution">
    <text evidence="1">The sequence shown here is derived from an EMBL/GenBank/DDBJ whole genome shotgun (WGS) entry which is preliminary data.</text>
</comment>
<dbReference type="AlphaFoldDB" id="A0A6A4VYP7"/>